<evidence type="ECO:0000259" key="7">
    <source>
        <dbReference type="Pfam" id="PF08159"/>
    </source>
</evidence>
<evidence type="ECO:0000256" key="6">
    <source>
        <dbReference type="SAM" id="MobiDB-lite"/>
    </source>
</evidence>
<accession>A0A5J4Z009</accession>
<dbReference type="PANTHER" id="PTHR14927:SF0">
    <property type="entry name" value="NUCLEOLAR PROTEIN 10"/>
    <property type="match status" value="1"/>
</dbReference>
<protein>
    <submittedName>
        <fullName evidence="10">Nucleolar protein 10</fullName>
    </submittedName>
</protein>
<dbReference type="InterPro" id="IPR015943">
    <property type="entry name" value="WD40/YVTN_repeat-like_dom_sf"/>
</dbReference>
<dbReference type="OrthoDB" id="273340at2759"/>
<dbReference type="EMBL" id="VRMN01000003">
    <property type="protein sequence ID" value="KAA8496037.1"/>
    <property type="molecule type" value="Genomic_DNA"/>
</dbReference>
<keyword evidence="4" id="KW-0677">Repeat</keyword>
<evidence type="ECO:0000256" key="4">
    <source>
        <dbReference type="ARBA" id="ARBA00022737"/>
    </source>
</evidence>
<keyword evidence="3" id="KW-0853">WD repeat</keyword>
<dbReference type="SUPFAM" id="SSF50978">
    <property type="entry name" value="WD40 repeat-like"/>
    <property type="match status" value="1"/>
</dbReference>
<dbReference type="Pfam" id="PF23098">
    <property type="entry name" value="Beta-prop_NOL10_N"/>
    <property type="match status" value="1"/>
</dbReference>
<dbReference type="Pfam" id="PF23097">
    <property type="entry name" value="NOL10_2nd"/>
    <property type="match status" value="1"/>
</dbReference>
<feature type="domain" description="Nucleolar protein 10-like N-terminal" evidence="9">
    <location>
        <begin position="48"/>
        <end position="395"/>
    </location>
</feature>
<dbReference type="PANTHER" id="PTHR14927">
    <property type="entry name" value="NUCLEOLAR PROTEIN 10"/>
    <property type="match status" value="1"/>
</dbReference>
<dbReference type="Proteomes" id="UP000324585">
    <property type="component" value="Unassembled WGS sequence"/>
</dbReference>
<evidence type="ECO:0000259" key="9">
    <source>
        <dbReference type="Pfam" id="PF23098"/>
    </source>
</evidence>
<comment type="caution">
    <text evidence="10">The sequence shown here is derived from an EMBL/GenBank/DDBJ whole genome shotgun (WGS) entry which is preliminary data.</text>
</comment>
<reference evidence="11" key="1">
    <citation type="journal article" date="2019" name="Nat. Commun.">
        <title>Expansion of phycobilisome linker gene families in mesophilic red algae.</title>
        <authorList>
            <person name="Lee J."/>
            <person name="Kim D."/>
            <person name="Bhattacharya D."/>
            <person name="Yoon H.S."/>
        </authorList>
    </citation>
    <scope>NUCLEOTIDE SEQUENCE [LARGE SCALE GENOMIC DNA]</scope>
    <source>
        <strain evidence="11">CCMP 1328</strain>
    </source>
</reference>
<dbReference type="InterPro" id="IPR012580">
    <property type="entry name" value="NUC153"/>
</dbReference>
<dbReference type="InterPro" id="IPR036322">
    <property type="entry name" value="WD40_repeat_dom_sf"/>
</dbReference>
<comment type="subcellular location">
    <subcellularLocation>
        <location evidence="1">Nucleus</location>
        <location evidence="1">Nucleolus</location>
    </subcellularLocation>
</comment>
<dbReference type="Pfam" id="PF08159">
    <property type="entry name" value="NUC153"/>
    <property type="match status" value="1"/>
</dbReference>
<feature type="compositionally biased region" description="Basic and acidic residues" evidence="6">
    <location>
        <begin position="630"/>
        <end position="641"/>
    </location>
</feature>
<dbReference type="GO" id="GO:0032040">
    <property type="term" value="C:small-subunit processome"/>
    <property type="evidence" value="ECO:0007669"/>
    <property type="project" value="TreeGrafter"/>
</dbReference>
<keyword evidence="11" id="KW-1185">Reference proteome</keyword>
<evidence type="ECO:0000313" key="11">
    <source>
        <dbReference type="Proteomes" id="UP000324585"/>
    </source>
</evidence>
<evidence type="ECO:0000313" key="10">
    <source>
        <dbReference type="EMBL" id="KAA8496037.1"/>
    </source>
</evidence>
<dbReference type="InterPro" id="IPR056551">
    <property type="entry name" value="Beta-prop_NOL10_N"/>
</dbReference>
<dbReference type="AlphaFoldDB" id="A0A5J4Z009"/>
<dbReference type="InterPro" id="IPR056550">
    <property type="entry name" value="NOL10_2nd"/>
</dbReference>
<feature type="region of interest" description="Disordered" evidence="6">
    <location>
        <begin position="560"/>
        <end position="660"/>
    </location>
</feature>
<keyword evidence="5" id="KW-0539">Nucleus</keyword>
<evidence type="ECO:0000256" key="2">
    <source>
        <dbReference type="ARBA" id="ARBA00005264"/>
    </source>
</evidence>
<sequence length="722" mass="80219">MVRRAHGTGDVAVYEIASRERTAVLNPASRNARVTELQKRQLRKRNLHDSDVDILQDLDFPTVCSRAKQTRDGQFMGCVGTYPPQIRVYDFAQLCVKFQRNVDAEVVDFQFLTEDWRKLAVLCVDRTLEFHAQFGTYYKLRIPKFGRDLAFHRGQADLFVCGAGPEVWRLNLEHGRFFAPWSSQSGMHSGNNVIGLHPSNGLLALGGDSGLLEIWDPRSSSLKAAGLLDVQAALLESDASLRFEMSELLGKQRELSGHFAGVTALRFSEAEAATMAVGTRSGHSMLFDLRSPRALTVKEQGFDSPIRTLRFLNRERVLSADVKSIKVWDPKRPDENVLALEPAFDVNQVCVIRNSGVMFVAVESPKVQAYYVPVLGLAPAWCSFLDTFTEELENNTAVNAGSGRTGASASASSVYENFKFVSRDELAQLGAENLIGSTMLKPHMHGFFMNMRLYRKLLDVSQPFAYEQYRKQRIQEKLAQQQESRIAKVGRRQLLSGTPAAHETARANIELYKKKLHDAKADAKSKKAGRAETMLQDERFAALFANKDFEMSVDDPRYKHLNPSAASASQAKHADRRRALEDEDSGVDGGNSDTDDEPGSDQHGFEGEDGTGSLDSSSSDGLVAPLSDSDSDHQLRSRKANEQAVRATRAEGAPQQKSLRLYEEENVSAIPLFGESQAHRSAEPRSGNLKRNQRQAKMAHMSLGERVQHSARKGVGRRRSTG</sequence>
<evidence type="ECO:0000256" key="1">
    <source>
        <dbReference type="ARBA" id="ARBA00004604"/>
    </source>
</evidence>
<gene>
    <name evidence="10" type="ORF">FVE85_2192</name>
</gene>
<feature type="region of interest" description="Disordered" evidence="6">
    <location>
        <begin position="672"/>
        <end position="722"/>
    </location>
</feature>
<feature type="compositionally biased region" description="Basic residues" evidence="6">
    <location>
        <begin position="709"/>
        <end position="722"/>
    </location>
</feature>
<proteinExistence type="inferred from homology"/>
<dbReference type="InterPro" id="IPR040382">
    <property type="entry name" value="NOL10/Enp2"/>
</dbReference>
<dbReference type="GO" id="GO:0030686">
    <property type="term" value="C:90S preribosome"/>
    <property type="evidence" value="ECO:0007669"/>
    <property type="project" value="TreeGrafter"/>
</dbReference>
<feature type="domain" description="NUC153" evidence="7">
    <location>
        <begin position="537"/>
        <end position="564"/>
    </location>
</feature>
<evidence type="ECO:0000256" key="5">
    <source>
        <dbReference type="ARBA" id="ARBA00023242"/>
    </source>
</evidence>
<dbReference type="Gene3D" id="2.130.10.10">
    <property type="entry name" value="YVTN repeat-like/Quinoprotein amine dehydrogenase"/>
    <property type="match status" value="1"/>
</dbReference>
<dbReference type="OMA" id="CNAIDVN"/>
<feature type="compositionally biased region" description="Low complexity" evidence="6">
    <location>
        <begin position="612"/>
        <end position="622"/>
    </location>
</feature>
<organism evidence="10 11">
    <name type="scientific">Porphyridium purpureum</name>
    <name type="common">Red alga</name>
    <name type="synonym">Porphyridium cruentum</name>
    <dbReference type="NCBI Taxonomy" id="35688"/>
    <lineage>
        <taxon>Eukaryota</taxon>
        <taxon>Rhodophyta</taxon>
        <taxon>Bangiophyceae</taxon>
        <taxon>Porphyridiales</taxon>
        <taxon>Porphyridiaceae</taxon>
        <taxon>Porphyridium</taxon>
    </lineage>
</organism>
<comment type="similarity">
    <text evidence="2">Belongs to the WD repeat NOL10/ENP2 family.</text>
</comment>
<evidence type="ECO:0000259" key="8">
    <source>
        <dbReference type="Pfam" id="PF23097"/>
    </source>
</evidence>
<feature type="domain" description="Nucleolar protein 10-like second" evidence="8">
    <location>
        <begin position="414"/>
        <end position="460"/>
    </location>
</feature>
<dbReference type="GO" id="GO:0000462">
    <property type="term" value="P:maturation of SSU-rRNA from tricistronic rRNA transcript (SSU-rRNA, 5.8S rRNA, LSU-rRNA)"/>
    <property type="evidence" value="ECO:0007669"/>
    <property type="project" value="TreeGrafter"/>
</dbReference>
<name>A0A5J4Z009_PORPP</name>
<evidence type="ECO:0000256" key="3">
    <source>
        <dbReference type="ARBA" id="ARBA00022574"/>
    </source>
</evidence>